<evidence type="ECO:0000313" key="3">
    <source>
        <dbReference type="Proteomes" id="UP000231749"/>
    </source>
</evidence>
<dbReference type="Gene3D" id="3.40.50.300">
    <property type="entry name" value="P-loop containing nucleotide triphosphate hydrolases"/>
    <property type="match status" value="1"/>
</dbReference>
<dbReference type="AlphaFoldDB" id="A0AAD0AQQ6"/>
<proteinExistence type="predicted"/>
<dbReference type="InterPro" id="IPR018647">
    <property type="entry name" value="SLFN_3-like_DNA/RNA_helicase"/>
</dbReference>
<dbReference type="InterPro" id="IPR014001">
    <property type="entry name" value="Helicase_ATP-bd"/>
</dbReference>
<gene>
    <name evidence="2" type="ORF">CTM86_04210</name>
</gene>
<dbReference type="SUPFAM" id="SSF52540">
    <property type="entry name" value="P-loop containing nucleoside triphosphate hydrolases"/>
    <property type="match status" value="1"/>
</dbReference>
<dbReference type="EMBL" id="CP024702">
    <property type="protein sequence ID" value="ATV65855.1"/>
    <property type="molecule type" value="Genomic_DNA"/>
</dbReference>
<protein>
    <recommendedName>
        <fullName evidence="1">Helicase ATP-binding domain-containing protein</fullName>
    </recommendedName>
</protein>
<dbReference type="Pfam" id="PF09848">
    <property type="entry name" value="SLFN-g3_helicase"/>
    <property type="match status" value="1"/>
</dbReference>
<feature type="domain" description="Helicase ATP-binding" evidence="1">
    <location>
        <begin position="170"/>
        <end position="327"/>
    </location>
</feature>
<dbReference type="Proteomes" id="UP000231749">
    <property type="component" value="Chromosome"/>
</dbReference>
<reference evidence="3" key="1">
    <citation type="submission" date="2017-11" db="EMBL/GenBank/DDBJ databases">
        <title>Genome sequencing of Fusobacterium periodonticum KCOM 1282.</title>
        <authorList>
            <person name="Kook J.-K."/>
            <person name="Park S.-N."/>
            <person name="Lim Y.K."/>
        </authorList>
    </citation>
    <scope>NUCLEOTIDE SEQUENCE [LARGE SCALE GENOMIC DNA]</scope>
    <source>
        <strain evidence="3">KCOM 1282</strain>
    </source>
</reference>
<dbReference type="RefSeq" id="WP_099990498.1">
    <property type="nucleotide sequence ID" value="NZ_CP024702.1"/>
</dbReference>
<dbReference type="InterPro" id="IPR027417">
    <property type="entry name" value="P-loop_NTPase"/>
</dbReference>
<organism evidence="2 3">
    <name type="scientific">Fusobacterium pseudoperiodonticum</name>
    <dbReference type="NCBI Taxonomy" id="2663009"/>
    <lineage>
        <taxon>Bacteria</taxon>
        <taxon>Fusobacteriati</taxon>
        <taxon>Fusobacteriota</taxon>
        <taxon>Fusobacteriia</taxon>
        <taxon>Fusobacteriales</taxon>
        <taxon>Fusobacteriaceae</taxon>
        <taxon>Fusobacterium</taxon>
    </lineage>
</organism>
<evidence type="ECO:0000313" key="2">
    <source>
        <dbReference type="EMBL" id="ATV65855.1"/>
    </source>
</evidence>
<accession>A0AAD0AQQ6</accession>
<dbReference type="SMART" id="SM00487">
    <property type="entry name" value="DEXDc"/>
    <property type="match status" value="1"/>
</dbReference>
<sequence>MEKKYQVLTLEIEKSGNLNLDKLSEMEKNKVLENRDIIYVYFGKKDLYIGQTINLLQRHQQHKLEIEFKMKNYTNLVLLYGTLIDKHLDYIEKSLINLFIADNDKGKDLKNKRIIRNKTMGNHSNYTTLEKDIDAEVLTPFWEKDLNELNLVNLNDLSEVKNSILFKYSPFFTLNKQQKEIIDRILAKDGNYLIEGGAGTGKTVLMTNLAAQIYKKYDGQKKIAVVVKSNWRRSGKKIFTSYGIKNVTVGTWCQIVSSQQKYDYILIDEAHRLPYKHGYQMACDLKIFKEKGVDHSLKLLGEMGKSLVLFYDEKQAIRPADTPVEYFQKYVENKKFHKFSLGTQFRISVNDKNKKYTADDYLKGIKYVLQLSEDNSFDKEVFNNPDKDSYFGLVDSIADLFKYIERMDNLIQDSQNRVIAGYAREWKSKTDPTQYDWVEGEKAWKWNSTNEDWMNTENSRKEIGSIHAVQGIDINCVGLIIGKDLIYRDGKVLVDSNEYFDKFGKPKKIKTEIADLNDLVKNIYYVLATRGIDGIRVYIEDKELRNHFMRTLGIKKMK</sequence>
<evidence type="ECO:0000259" key="1">
    <source>
        <dbReference type="SMART" id="SM00487"/>
    </source>
</evidence>
<name>A0AAD0AQQ6_9FUSO</name>